<dbReference type="PATRIC" id="fig|880071.3.peg.1749"/>
<proteinExistence type="predicted"/>
<dbReference type="HOGENOM" id="CLU_069557_0_0_10"/>
<dbReference type="eggNOG" id="ENOG502ZB53">
    <property type="taxonomic scope" value="Bacteria"/>
</dbReference>
<dbReference type="Proteomes" id="UP000006054">
    <property type="component" value="Chromosome"/>
</dbReference>
<evidence type="ECO:0000313" key="2">
    <source>
        <dbReference type="EMBL" id="AFM04173.1"/>
    </source>
</evidence>
<gene>
    <name evidence="2" type="ordered locus">Fleli_1774</name>
</gene>
<organism evidence="2 3">
    <name type="scientific">Bernardetia litoralis (strain ATCC 23117 / DSM 6794 / NBRC 15988 / NCIMB 1366 / Fx l1 / Sio-4)</name>
    <name type="common">Flexibacter litoralis</name>
    <dbReference type="NCBI Taxonomy" id="880071"/>
    <lineage>
        <taxon>Bacteria</taxon>
        <taxon>Pseudomonadati</taxon>
        <taxon>Bacteroidota</taxon>
        <taxon>Cytophagia</taxon>
        <taxon>Cytophagales</taxon>
        <taxon>Bernardetiaceae</taxon>
        <taxon>Bernardetia</taxon>
    </lineage>
</organism>
<reference evidence="3" key="1">
    <citation type="submission" date="2012-06" db="EMBL/GenBank/DDBJ databases">
        <title>The complete genome of Flexibacter litoralis DSM 6794.</title>
        <authorList>
            <person name="Lucas S."/>
            <person name="Copeland A."/>
            <person name="Lapidus A."/>
            <person name="Glavina del Rio T."/>
            <person name="Dalin E."/>
            <person name="Tice H."/>
            <person name="Bruce D."/>
            <person name="Goodwin L."/>
            <person name="Pitluck S."/>
            <person name="Peters L."/>
            <person name="Ovchinnikova G."/>
            <person name="Lu M."/>
            <person name="Kyrpides N."/>
            <person name="Mavromatis K."/>
            <person name="Ivanova N."/>
            <person name="Brettin T."/>
            <person name="Detter J.C."/>
            <person name="Han C."/>
            <person name="Larimer F."/>
            <person name="Land M."/>
            <person name="Hauser L."/>
            <person name="Markowitz V."/>
            <person name="Cheng J.-F."/>
            <person name="Hugenholtz P."/>
            <person name="Woyke T."/>
            <person name="Wu D."/>
            <person name="Spring S."/>
            <person name="Lang E."/>
            <person name="Kopitz M."/>
            <person name="Brambilla E."/>
            <person name="Klenk H.-P."/>
            <person name="Eisen J.A."/>
        </authorList>
    </citation>
    <scope>NUCLEOTIDE SEQUENCE [LARGE SCALE GENOMIC DNA]</scope>
    <source>
        <strain evidence="3">ATCC 23117 / DSM 6794 / NBRC 15988 / NCIMB 1366 / Sio-4</strain>
    </source>
</reference>
<evidence type="ECO:0000313" key="3">
    <source>
        <dbReference type="Proteomes" id="UP000006054"/>
    </source>
</evidence>
<keyword evidence="3" id="KW-1185">Reference proteome</keyword>
<dbReference type="AlphaFoldDB" id="I4AJN8"/>
<dbReference type="STRING" id="880071.Fleli_1774"/>
<accession>I4AJN8</accession>
<protein>
    <recommendedName>
        <fullName evidence="1">Copper-binding protein MbnP-like domain-containing protein</fullName>
    </recommendedName>
</protein>
<evidence type="ECO:0000259" key="1">
    <source>
        <dbReference type="Pfam" id="PF20243"/>
    </source>
</evidence>
<sequence precursor="true">MILTKFLFQNHFVNYCLLFHILYTKNNKMNTKFNFSKIVYLAFFMAFSLSLFSCEKDEETEPEIDSSKTGTVEIKFDNIAGLNDLTLGEEYTNAAGETFKVDMLQYYISNIVLKSEDGTEFVVPQDDSYFLVKEEDVETQHIQIPNVPEGNYNEVTFTVGVDSLRNTKPVSERTGVLDIGVEGAGKEMYWSWNSGYIFFKMEGTSTAIEATETNPNGNFYYHIGGFGGYDGPTLNNIRTVTVSLGSDAAQAREEITPSIHLVVDILKAFEGTTQVSLKEYPVVMVNPYSLNVSENYMKAFEYHHVHNDGHE</sequence>
<dbReference type="KEGG" id="fli:Fleli_1774"/>
<name>I4AJN8_BERLS</name>
<feature type="domain" description="Copper-binding protein MbnP-like" evidence="1">
    <location>
        <begin position="69"/>
        <end position="284"/>
    </location>
</feature>
<dbReference type="Pfam" id="PF20243">
    <property type="entry name" value="MbnP"/>
    <property type="match status" value="1"/>
</dbReference>
<dbReference type="InterPro" id="IPR046863">
    <property type="entry name" value="MbnP-like_dom"/>
</dbReference>
<dbReference type="EMBL" id="CP003345">
    <property type="protein sequence ID" value="AFM04173.1"/>
    <property type="molecule type" value="Genomic_DNA"/>
</dbReference>